<accession>A0A1X6MPL3</accession>
<feature type="compositionally biased region" description="Acidic residues" evidence="1">
    <location>
        <begin position="306"/>
        <end position="317"/>
    </location>
</feature>
<feature type="compositionally biased region" description="Acidic residues" evidence="1">
    <location>
        <begin position="1109"/>
        <end position="1118"/>
    </location>
</feature>
<proteinExistence type="predicted"/>
<feature type="compositionally biased region" description="Polar residues" evidence="1">
    <location>
        <begin position="1149"/>
        <end position="1160"/>
    </location>
</feature>
<evidence type="ECO:0000256" key="1">
    <source>
        <dbReference type="SAM" id="MobiDB-lite"/>
    </source>
</evidence>
<dbReference type="SMART" id="SM00240">
    <property type="entry name" value="FHA"/>
    <property type="match status" value="1"/>
</dbReference>
<feature type="compositionally biased region" description="Low complexity" evidence="1">
    <location>
        <begin position="945"/>
        <end position="972"/>
    </location>
</feature>
<feature type="compositionally biased region" description="Basic and acidic residues" evidence="1">
    <location>
        <begin position="530"/>
        <end position="542"/>
    </location>
</feature>
<dbReference type="AlphaFoldDB" id="A0A1X6MPL3"/>
<feature type="region of interest" description="Disordered" evidence="1">
    <location>
        <begin position="352"/>
        <end position="461"/>
    </location>
</feature>
<feature type="region of interest" description="Disordered" evidence="1">
    <location>
        <begin position="306"/>
        <end position="334"/>
    </location>
</feature>
<feature type="region of interest" description="Disordered" evidence="1">
    <location>
        <begin position="591"/>
        <end position="611"/>
    </location>
</feature>
<feature type="domain" description="FHA" evidence="2">
    <location>
        <begin position="34"/>
        <end position="83"/>
    </location>
</feature>
<gene>
    <name evidence="3" type="ORF">POSPLADRAFT_1049558</name>
</gene>
<dbReference type="Proteomes" id="UP000194127">
    <property type="component" value="Unassembled WGS sequence"/>
</dbReference>
<organism evidence="3 4">
    <name type="scientific">Postia placenta MAD-698-R-SB12</name>
    <dbReference type="NCBI Taxonomy" id="670580"/>
    <lineage>
        <taxon>Eukaryota</taxon>
        <taxon>Fungi</taxon>
        <taxon>Dikarya</taxon>
        <taxon>Basidiomycota</taxon>
        <taxon>Agaricomycotina</taxon>
        <taxon>Agaricomycetes</taxon>
        <taxon>Polyporales</taxon>
        <taxon>Adustoporiaceae</taxon>
        <taxon>Rhodonia</taxon>
    </lineage>
</organism>
<dbReference type="RefSeq" id="XP_024335151.1">
    <property type="nucleotide sequence ID" value="XM_024479783.1"/>
</dbReference>
<dbReference type="InterPro" id="IPR000253">
    <property type="entry name" value="FHA_dom"/>
</dbReference>
<keyword evidence="4" id="KW-1185">Reference proteome</keyword>
<protein>
    <recommendedName>
        <fullName evidence="2">FHA domain-containing protein</fullName>
    </recommendedName>
</protein>
<feature type="compositionally biased region" description="Basic residues" evidence="1">
    <location>
        <begin position="1184"/>
        <end position="1194"/>
    </location>
</feature>
<feature type="region of interest" description="Disordered" evidence="1">
    <location>
        <begin position="764"/>
        <end position="1194"/>
    </location>
</feature>
<dbReference type="OrthoDB" id="6288785at2759"/>
<feature type="compositionally biased region" description="Polar residues" evidence="1">
    <location>
        <begin position="550"/>
        <end position="559"/>
    </location>
</feature>
<evidence type="ECO:0000313" key="4">
    <source>
        <dbReference type="Proteomes" id="UP000194127"/>
    </source>
</evidence>
<feature type="compositionally biased region" description="Basic and acidic residues" evidence="1">
    <location>
        <begin position="764"/>
        <end position="789"/>
    </location>
</feature>
<evidence type="ECO:0000259" key="2">
    <source>
        <dbReference type="PROSITE" id="PS50006"/>
    </source>
</evidence>
<dbReference type="PANTHER" id="PTHR48125">
    <property type="entry name" value="LP07818P1"/>
    <property type="match status" value="1"/>
</dbReference>
<dbReference type="SUPFAM" id="SSF49879">
    <property type="entry name" value="SMAD/FHA domain"/>
    <property type="match status" value="1"/>
</dbReference>
<dbReference type="EMBL" id="KZ110605">
    <property type="protein sequence ID" value="OSX58357.1"/>
    <property type="molecule type" value="Genomic_DNA"/>
</dbReference>
<feature type="compositionally biased region" description="Low complexity" evidence="1">
    <location>
        <begin position="1065"/>
        <end position="1106"/>
    </location>
</feature>
<feature type="region of interest" description="Disordered" evidence="1">
    <location>
        <begin position="624"/>
        <end position="652"/>
    </location>
</feature>
<dbReference type="Pfam" id="PF00498">
    <property type="entry name" value="FHA"/>
    <property type="match status" value="1"/>
</dbReference>
<dbReference type="STRING" id="670580.A0A1X6MPL3"/>
<dbReference type="PANTHER" id="PTHR48125:SF12">
    <property type="entry name" value="AT HOOK TRANSCRIPTION FACTOR FAMILY-RELATED"/>
    <property type="match status" value="1"/>
</dbReference>
<name>A0A1X6MPL3_9APHY</name>
<feature type="region of interest" description="Disordered" evidence="1">
    <location>
        <begin position="469"/>
        <end position="488"/>
    </location>
</feature>
<dbReference type="PROSITE" id="PS50006">
    <property type="entry name" value="FHA_DOMAIN"/>
    <property type="match status" value="1"/>
</dbReference>
<dbReference type="InterPro" id="IPR008984">
    <property type="entry name" value="SMAD_FHA_dom_sf"/>
</dbReference>
<dbReference type="CDD" id="cd22673">
    <property type="entry name" value="FHA_Ki67"/>
    <property type="match status" value="1"/>
</dbReference>
<reference evidence="3 4" key="1">
    <citation type="submission" date="2017-04" db="EMBL/GenBank/DDBJ databases">
        <title>Genome Sequence of the Model Brown-Rot Fungus Postia placenta SB12.</title>
        <authorList>
            <consortium name="DOE Joint Genome Institute"/>
            <person name="Gaskell J."/>
            <person name="Kersten P."/>
            <person name="Larrondo L.F."/>
            <person name="Canessa P."/>
            <person name="Martinez D."/>
            <person name="Hibbett D."/>
            <person name="Schmoll M."/>
            <person name="Kubicek C.P."/>
            <person name="Martinez A.T."/>
            <person name="Yadav J."/>
            <person name="Master E."/>
            <person name="Magnuson J.K."/>
            <person name="James T."/>
            <person name="Yaver D."/>
            <person name="Berka R."/>
            <person name="Labutti K."/>
            <person name="Lipzen A."/>
            <person name="Aerts A."/>
            <person name="Barry K."/>
            <person name="Henrissat B."/>
            <person name="Blanchette R."/>
            <person name="Grigoriev I."/>
            <person name="Cullen D."/>
        </authorList>
    </citation>
    <scope>NUCLEOTIDE SEQUENCE [LARGE SCALE GENOMIC DNA]</scope>
    <source>
        <strain evidence="3 4">MAD-698-R-SB12</strain>
    </source>
</reference>
<feature type="compositionally biased region" description="Polar residues" evidence="1">
    <location>
        <begin position="361"/>
        <end position="371"/>
    </location>
</feature>
<feature type="compositionally biased region" description="Acidic residues" evidence="1">
    <location>
        <begin position="400"/>
        <end position="409"/>
    </location>
</feature>
<sequence length="1194" mass="129994">MDASDIGRYGTLSLLKRHDPDTIVASYPIDDSQITIGRDPSCSIRLYYPAVSALHCKLVFNEDNKAFLVVLGSNGVLVDGCPVFPAPTNSAPATVPLPNNSTLEVHKKSFRFAYPPKHLRPVFATLPPTPGPTDTPGRHRALRMSMIHSAHVFSPRPSDDPRENLRVLQSPMKSPFKMQQQRSDADTAGEDEIVLVESDHPRVVESDRDLVILDHVTVTDSAPPPSPYAQTSPTKSLAPQMLLPQQAWAPPRTPVRRPPRASLHRAVLIRSAQRVALRQEMQMEEEMEVEEVEESIMGDEGMEDVEEEDDAGYEEQVVEVRDQEQRSTPMSGWRKSLEAVKGSLGWAFRAASVEAEPQANEDANSELTNDQDQYKEQEGHEEEEQGEHDYDEQGGHDYEEQLEQDDQQQYEEYGAYEQHDEQTDDMPMNEQEDTLQPVSPPPRPLGAFMTPQPGASKRAMRSQRFRYSVGGIAPGGLSSSVSGPTGPRRVRLVEPWKVTELLVPLKDTDVKEEDESKVEENVSVPPSTSPRKERATEEERRAIRERRRSALTTPDNFFNGQVPGSRRTPFLQSTPALPSLFASASARNILGPSPAKANDSSTKVEESEENTEVLLARMRQMVEGVKKRQSMEASVEHSRRMSVSPRKKSTFSLLAAEAEQGIIAEEEEDRGMETDAVGGQPHDVDNEMGEEFDMFMGEEMAEEPVHADEAMDDEDENVPVAGPSTHFQPPKTPKMNDLRHVFSAPAAPATPRFTGVRELFREVPTARETPRMDGVRDMFLRERSKRGMEESALEGMGEMLASPAGWRGQPAPETAIDEREAEVAQQKHVSKPAPSRVTKSKIVRPIASIPRRTPRSAAQLPESREPEPAIAPEASADVATAASKGARVAPRTRTRTAESAQESAGASGSSRPRTEEEDTVPELASKTKPATRRKAASAASDDEAAAAPTTATRRTRKATASPAPEAEPSATRVVRRTRRTPVPEEPPAAPVAKPSTGRRGARAQPMEDVEVADQDPADQPAAAARVRRNTRSKIPVGAVKEEDDGHAVPPAGETGVSRTARGRKALGSTGAKAAARAGTSASKSTTRARTAASAKKAAGESSGKSTPSEEGELEEETNAGDKENTPEPQEEDEPAATKGKATAGATKVPANSHSKATRSATKGAVRTGTEEPSVAGEEPAAGRRVARTRIAVRR</sequence>
<feature type="region of interest" description="Disordered" evidence="1">
    <location>
        <begin position="664"/>
        <end position="687"/>
    </location>
</feature>
<feature type="compositionally biased region" description="Low complexity" evidence="1">
    <location>
        <begin position="897"/>
        <end position="910"/>
    </location>
</feature>
<feature type="region of interest" description="Disordered" evidence="1">
    <location>
        <begin position="508"/>
        <end position="573"/>
    </location>
</feature>
<feature type="compositionally biased region" description="Basic and acidic residues" evidence="1">
    <location>
        <begin position="624"/>
        <end position="639"/>
    </location>
</feature>
<dbReference type="Gene3D" id="2.60.200.20">
    <property type="match status" value="1"/>
</dbReference>
<feature type="compositionally biased region" description="Acidic residues" evidence="1">
    <location>
        <begin position="1007"/>
        <end position="1016"/>
    </location>
</feature>
<dbReference type="GeneID" id="36324733"/>
<feature type="region of interest" description="Disordered" evidence="1">
    <location>
        <begin position="703"/>
        <end position="737"/>
    </location>
</feature>
<feature type="compositionally biased region" description="Basic and acidic residues" evidence="1">
    <location>
        <begin position="387"/>
        <end position="399"/>
    </location>
</feature>
<feature type="compositionally biased region" description="Low complexity" evidence="1">
    <location>
        <begin position="1136"/>
        <end position="1147"/>
    </location>
</feature>
<evidence type="ECO:0000313" key="3">
    <source>
        <dbReference type="EMBL" id="OSX58357.1"/>
    </source>
</evidence>